<feature type="transmembrane region" description="Helical" evidence="1">
    <location>
        <begin position="133"/>
        <end position="152"/>
    </location>
</feature>
<evidence type="ECO:0000313" key="4">
    <source>
        <dbReference type="Proteomes" id="UP000245634"/>
    </source>
</evidence>
<gene>
    <name evidence="3" type="ORF">C7459_10248</name>
</gene>
<evidence type="ECO:0000259" key="2">
    <source>
        <dbReference type="Pfam" id="PF07693"/>
    </source>
</evidence>
<keyword evidence="4" id="KW-1185">Reference proteome</keyword>
<evidence type="ECO:0000256" key="1">
    <source>
        <dbReference type="SAM" id="Phobius"/>
    </source>
</evidence>
<reference evidence="3 4" key="1">
    <citation type="submission" date="2018-05" db="EMBL/GenBank/DDBJ databases">
        <title>Genomic Encyclopedia of Type Strains, Phase IV (KMG-IV): sequencing the most valuable type-strain genomes for metagenomic binning, comparative biology and taxonomic classification.</title>
        <authorList>
            <person name="Goeker M."/>
        </authorList>
    </citation>
    <scope>NUCLEOTIDE SEQUENCE [LARGE SCALE GENOMIC DNA]</scope>
    <source>
        <strain evidence="3 4">DSM 18773</strain>
    </source>
</reference>
<dbReference type="EMBL" id="QGGL01000002">
    <property type="protein sequence ID" value="PWK15808.1"/>
    <property type="molecule type" value="Genomic_DNA"/>
</dbReference>
<dbReference type="InterPro" id="IPR027417">
    <property type="entry name" value="P-loop_NTPase"/>
</dbReference>
<organism evidence="3 4">
    <name type="scientific">Tumebacillus permanentifrigoris</name>
    <dbReference type="NCBI Taxonomy" id="378543"/>
    <lineage>
        <taxon>Bacteria</taxon>
        <taxon>Bacillati</taxon>
        <taxon>Bacillota</taxon>
        <taxon>Bacilli</taxon>
        <taxon>Bacillales</taxon>
        <taxon>Alicyclobacillaceae</taxon>
        <taxon>Tumebacillus</taxon>
    </lineage>
</organism>
<dbReference type="SUPFAM" id="SSF52540">
    <property type="entry name" value="P-loop containing nucleoside triphosphate hydrolases"/>
    <property type="match status" value="1"/>
</dbReference>
<accession>A0A316DDV1</accession>
<dbReference type="RefSeq" id="WP_109686027.1">
    <property type="nucleotide sequence ID" value="NZ_QGGL01000002.1"/>
</dbReference>
<keyword evidence="1" id="KW-0472">Membrane</keyword>
<keyword evidence="1" id="KW-1133">Transmembrane helix</keyword>
<dbReference type="InterPro" id="IPR011646">
    <property type="entry name" value="KAP_P-loop"/>
</dbReference>
<dbReference type="Proteomes" id="UP000245634">
    <property type="component" value="Unassembled WGS sequence"/>
</dbReference>
<evidence type="ECO:0000313" key="3">
    <source>
        <dbReference type="EMBL" id="PWK15808.1"/>
    </source>
</evidence>
<feature type="domain" description="KAP NTPase" evidence="2">
    <location>
        <begin position="27"/>
        <end position="429"/>
    </location>
</feature>
<name>A0A316DDV1_9BACL</name>
<proteinExistence type="predicted"/>
<sequence length="1160" mass="133085">MKDKSETLLISDIPSNKDEFGAHARLASALSSMILKEKGGRSIALTGSWGSGKSTVINLISKEADQLKDSDITLLTFDAWEHEGNLLRRTFLEFTIKKLLGKGWLEDQEKWNVSLSSLSNKHKEQTTKSMPRLTTGGQVMVFLTLLVPAGFILFNKLGTKLGSDVNDTFPSIYSYIGGVIALLPAGIIISIFIIKLGRKFYQSKMKFLFKTNKRERKSWKWTRNLRKLLRKASSEDFVSLLVNKFENVTITESSETPEPSSIEFQEKFESLMVDALNNDERRLVIVVDNLDRLSSDEVLKVWATMRTFLDSSSSLYNEGDRNWKEKFWLLVPFDPRAITLKLEDSSDKLNLATSLFDKTFQARFEVAPPVLSKWRHFMEQLLVQSFPNHDLVDFHKVYRIFYKIVVSIKKSPITPREIIVFVNQLGTVNRQWGNEIPIADQALFVTMKMSNQDIQLLLLNNDLDKYDVTKILGEDYYENLASLYFNVPKQEAVQLIMKPRLENAITKYNQEEISRLSEMPGFWEVSENLADELKNDFKDNQKLLVETAATYGKIPFGFITKNSVANYWETLSEIAMGIESWEMSTRIGEGLIEIMKNNRDEVLVEKILSSLSKSHRDYSVWVETIYKVFTFLEQYNYDGMFSSAFQVEMNSNEVVAMIGEGLVKKEKYRKLEKYLISSSLDAEEMQTYFLNSAQNGELTPNFSSCVQVFSRNNIQLDETKIVSAIKDRFRNDILISNEVIQSMSLVFEFINEGKTNFGNFIHDDLSIAYLMHHLKSLIDQNSFKAAMMCAIPMLMHSSEFTLSNSVWNSAAGILLLQGIANEPDKNANSINDLVRLIMSLKDKSFVYNKLYGKKIGDKLAIQIVKSAIKKKDRLDFFSAEDIVKYFRNIFYVVEDIDMEALIFELHDKTNIDELIESERFNIWYAHLYSLFVIKKSEVSKSVVDGLLKVSKDEWKEVFVNTYSLLDLAIILHQKNLRVYAGLPLEDALREYVKEVLEQGTEIARKGELHFIITLLNDSAKKRFSRDLFQIVTSSSMNNLIEVIEAFGEYLLDQDVILENTDLLVRVVFRNILDRLEDIELNWVYKIVSTIPSLKNQTEVSNWDGFAKRISMALDSEDEIANEVRGVLIEIANYILPTIDGRSEAASAASDVEVNLREEDE</sequence>
<feature type="transmembrane region" description="Helical" evidence="1">
    <location>
        <begin position="172"/>
        <end position="196"/>
    </location>
</feature>
<dbReference type="OrthoDB" id="88903at2"/>
<protein>
    <submittedName>
        <fullName evidence="3">KAP-like P-loop domain-containing protein</fullName>
    </submittedName>
</protein>
<dbReference type="AlphaFoldDB" id="A0A316DDV1"/>
<keyword evidence="1" id="KW-0812">Transmembrane</keyword>
<dbReference type="Pfam" id="PF07693">
    <property type="entry name" value="KAP_NTPase"/>
    <property type="match status" value="1"/>
</dbReference>
<comment type="caution">
    <text evidence="3">The sequence shown here is derived from an EMBL/GenBank/DDBJ whole genome shotgun (WGS) entry which is preliminary data.</text>
</comment>